<dbReference type="Gene3D" id="3.30.465.10">
    <property type="match status" value="1"/>
</dbReference>
<reference evidence="8" key="1">
    <citation type="journal article" date="2019" name="Int. J. Syst. Evol. Microbiol.">
        <title>The Global Catalogue of Microorganisms (GCM) 10K type strain sequencing project: providing services to taxonomists for standard genome sequencing and annotation.</title>
        <authorList>
            <consortium name="The Broad Institute Genomics Platform"/>
            <consortium name="The Broad Institute Genome Sequencing Center for Infectious Disease"/>
            <person name="Wu L."/>
            <person name="Ma J."/>
        </authorList>
    </citation>
    <scope>NUCLEOTIDE SEQUENCE [LARGE SCALE GENOMIC DNA]</scope>
    <source>
        <strain evidence="8">NBRC 106396</strain>
    </source>
</reference>
<keyword evidence="4" id="KW-0274">FAD</keyword>
<proteinExistence type="inferred from homology"/>
<evidence type="ECO:0000256" key="2">
    <source>
        <dbReference type="ARBA" id="ARBA00005466"/>
    </source>
</evidence>
<evidence type="ECO:0000256" key="4">
    <source>
        <dbReference type="ARBA" id="ARBA00022827"/>
    </source>
</evidence>
<name>A0ABW2NV48_9BACL</name>
<dbReference type="PANTHER" id="PTHR42973">
    <property type="entry name" value="BINDING OXIDOREDUCTASE, PUTATIVE (AFU_ORTHOLOGUE AFUA_1G17690)-RELATED"/>
    <property type="match status" value="1"/>
</dbReference>
<dbReference type="InterPro" id="IPR036318">
    <property type="entry name" value="FAD-bd_PCMH-like_sf"/>
</dbReference>
<dbReference type="Proteomes" id="UP001596549">
    <property type="component" value="Unassembled WGS sequence"/>
</dbReference>
<keyword evidence="5" id="KW-0560">Oxidoreductase</keyword>
<comment type="cofactor">
    <cofactor evidence="1">
        <name>FAD</name>
        <dbReference type="ChEBI" id="CHEBI:57692"/>
    </cofactor>
</comment>
<dbReference type="Pfam" id="PF01565">
    <property type="entry name" value="FAD_binding_4"/>
    <property type="match status" value="1"/>
</dbReference>
<dbReference type="InterPro" id="IPR012951">
    <property type="entry name" value="BBE"/>
</dbReference>
<comment type="similarity">
    <text evidence="2">Belongs to the oxygen-dependent FAD-linked oxidoreductase family.</text>
</comment>
<comment type="caution">
    <text evidence="7">The sequence shown here is derived from an EMBL/GenBank/DDBJ whole genome shotgun (WGS) entry which is preliminary data.</text>
</comment>
<evidence type="ECO:0000313" key="8">
    <source>
        <dbReference type="Proteomes" id="UP001596549"/>
    </source>
</evidence>
<dbReference type="InterPro" id="IPR016169">
    <property type="entry name" value="FAD-bd_PCMH_sub2"/>
</dbReference>
<evidence type="ECO:0000256" key="1">
    <source>
        <dbReference type="ARBA" id="ARBA00001974"/>
    </source>
</evidence>
<dbReference type="InterPro" id="IPR016166">
    <property type="entry name" value="FAD-bd_PCMH"/>
</dbReference>
<dbReference type="InterPro" id="IPR006094">
    <property type="entry name" value="Oxid_FAD_bind_N"/>
</dbReference>
<dbReference type="InterPro" id="IPR016167">
    <property type="entry name" value="FAD-bd_PCMH_sub1"/>
</dbReference>
<dbReference type="PROSITE" id="PS51387">
    <property type="entry name" value="FAD_PCMH"/>
    <property type="match status" value="1"/>
</dbReference>
<accession>A0ABW2NV48</accession>
<dbReference type="EMBL" id="JBHTCP010000048">
    <property type="protein sequence ID" value="MFC7372848.1"/>
    <property type="molecule type" value="Genomic_DNA"/>
</dbReference>
<feature type="domain" description="FAD-binding PCMH-type" evidence="6">
    <location>
        <begin position="29"/>
        <end position="200"/>
    </location>
</feature>
<dbReference type="InterPro" id="IPR050416">
    <property type="entry name" value="FAD-linked_Oxidoreductase"/>
</dbReference>
<keyword evidence="8" id="KW-1185">Reference proteome</keyword>
<evidence type="ECO:0000259" key="6">
    <source>
        <dbReference type="PROSITE" id="PS51387"/>
    </source>
</evidence>
<organism evidence="7 8">
    <name type="scientific">Fictibacillus iocasae</name>
    <dbReference type="NCBI Taxonomy" id="2715437"/>
    <lineage>
        <taxon>Bacteria</taxon>
        <taxon>Bacillati</taxon>
        <taxon>Bacillota</taxon>
        <taxon>Bacilli</taxon>
        <taxon>Bacillales</taxon>
        <taxon>Fictibacillaceae</taxon>
        <taxon>Fictibacillus</taxon>
    </lineage>
</organism>
<dbReference type="PANTHER" id="PTHR42973:SF39">
    <property type="entry name" value="FAD-BINDING PCMH-TYPE DOMAIN-CONTAINING PROTEIN"/>
    <property type="match status" value="1"/>
</dbReference>
<dbReference type="Gene3D" id="3.40.462.20">
    <property type="match status" value="1"/>
</dbReference>
<evidence type="ECO:0000256" key="3">
    <source>
        <dbReference type="ARBA" id="ARBA00022630"/>
    </source>
</evidence>
<dbReference type="Gene3D" id="3.30.43.10">
    <property type="entry name" value="Uridine Diphospho-n-acetylenolpyruvylglucosamine Reductase, domain 2"/>
    <property type="match status" value="1"/>
</dbReference>
<dbReference type="SUPFAM" id="SSF56176">
    <property type="entry name" value="FAD-binding/transporter-associated domain-like"/>
    <property type="match status" value="1"/>
</dbReference>
<gene>
    <name evidence="7" type="ORF">ACFQPF_14420</name>
</gene>
<sequence>MGNVKLTGRIVVPGDHDYEEAREEFNTRYSLYPCVIVFCQNTEDVVNAVKWAKQKNIPFRVRTGRHSYEAYSSLDGGLVIDISEMNAVRVTEDKRLISVQAGALLLPLYTELYDQGVTIPGGTCPSVGLAGLTLGAGWGMLTRKYGMLCDRLLALEMVTADGKIIFATDEWNSDLFWACRGGGGGNFGIVTKFLFQAVRVDQVAIYKIVWPWSGFKKVVDAFQRFAPCTDKRLTGILDIYTKEIGELKSLGEFLGSKDELRKLLTPLLQAYPPKEVEIQEVPYIDAVRIFGGLMPGMKEYDIGHGDPDAHPFKNTGAFAKTFLPSKGIKILKYFLEHSPSIENKVQLQALGGSARKKKPNQTAYVHRDALFSLLYITKWQESREAKKNVKWVEKMRDTLLPFADGAYVNFHDNCICNWLEQAYGSNLHRLQEVKTKYDPHDEFTFPLGIPPY</sequence>
<dbReference type="Pfam" id="PF08031">
    <property type="entry name" value="BBE"/>
    <property type="match status" value="1"/>
</dbReference>
<protein>
    <submittedName>
        <fullName evidence="7">FAD-binding oxidoreductase</fullName>
    </submittedName>
</protein>
<keyword evidence="3" id="KW-0285">Flavoprotein</keyword>
<dbReference type="RefSeq" id="WP_379750415.1">
    <property type="nucleotide sequence ID" value="NZ_JBHTCP010000048.1"/>
</dbReference>
<evidence type="ECO:0000313" key="7">
    <source>
        <dbReference type="EMBL" id="MFC7372848.1"/>
    </source>
</evidence>
<evidence type="ECO:0000256" key="5">
    <source>
        <dbReference type="ARBA" id="ARBA00023002"/>
    </source>
</evidence>